<keyword evidence="8" id="KW-1185">Reference proteome</keyword>
<dbReference type="InterPro" id="IPR051515">
    <property type="entry name" value="IRG"/>
</dbReference>
<evidence type="ECO:0000256" key="4">
    <source>
        <dbReference type="ARBA" id="ARBA00023134"/>
    </source>
</evidence>
<dbReference type="Proteomes" id="UP000700334">
    <property type="component" value="Unassembled WGS sequence"/>
</dbReference>
<dbReference type="Pfam" id="PF05049">
    <property type="entry name" value="IIGP"/>
    <property type="match status" value="2"/>
</dbReference>
<dbReference type="PANTHER" id="PTHR32341:SF10">
    <property type="entry name" value="INTERFERON-INDUCIBLE GTPASE 5"/>
    <property type="match status" value="1"/>
</dbReference>
<comment type="similarity">
    <text evidence="1">Belongs to the TRAFAC class dynamin-like GTPase superfamily. IRG family.</text>
</comment>
<evidence type="ECO:0000259" key="6">
    <source>
        <dbReference type="PROSITE" id="PS51716"/>
    </source>
</evidence>
<feature type="domain" description="IRG-type G" evidence="6">
    <location>
        <begin position="53"/>
        <end position="235"/>
    </location>
</feature>
<dbReference type="GO" id="GO:0016787">
    <property type="term" value="F:hydrolase activity"/>
    <property type="evidence" value="ECO:0007669"/>
    <property type="project" value="UniProtKB-KW"/>
</dbReference>
<evidence type="ECO:0000256" key="2">
    <source>
        <dbReference type="ARBA" id="ARBA00022741"/>
    </source>
</evidence>
<dbReference type="PROSITE" id="PS51716">
    <property type="entry name" value="G_IRG"/>
    <property type="match status" value="2"/>
</dbReference>
<dbReference type="InterPro" id="IPR030385">
    <property type="entry name" value="G_IRG_dom"/>
</dbReference>
<dbReference type="PANTHER" id="PTHR32341">
    <property type="entry name" value="INTERFERON-INDUCIBLE GTPASE"/>
    <property type="match status" value="1"/>
</dbReference>
<evidence type="ECO:0000313" key="7">
    <source>
        <dbReference type="EMBL" id="KAG8515365.1"/>
    </source>
</evidence>
<dbReference type="AlphaFoldDB" id="A0A8J6ADV2"/>
<evidence type="ECO:0000256" key="5">
    <source>
        <dbReference type="SAM" id="MobiDB-lite"/>
    </source>
</evidence>
<organism evidence="7 8">
    <name type="scientific">Galemys pyrenaicus</name>
    <name type="common">Iberian desman</name>
    <name type="synonym">Pyrenean desman</name>
    <dbReference type="NCBI Taxonomy" id="202257"/>
    <lineage>
        <taxon>Eukaryota</taxon>
        <taxon>Metazoa</taxon>
        <taxon>Chordata</taxon>
        <taxon>Craniata</taxon>
        <taxon>Vertebrata</taxon>
        <taxon>Euteleostomi</taxon>
        <taxon>Mammalia</taxon>
        <taxon>Eutheria</taxon>
        <taxon>Laurasiatheria</taxon>
        <taxon>Eulipotyphla</taxon>
        <taxon>Talpidae</taxon>
        <taxon>Galemys</taxon>
    </lineage>
</organism>
<accession>A0A8J6ADV2</accession>
<dbReference type="GO" id="GO:0016020">
    <property type="term" value="C:membrane"/>
    <property type="evidence" value="ECO:0007669"/>
    <property type="project" value="InterPro"/>
</dbReference>
<dbReference type="Gene3D" id="3.40.50.300">
    <property type="entry name" value="P-loop containing nucleotide triphosphate hydrolases"/>
    <property type="match status" value="2"/>
</dbReference>
<keyword evidence="4" id="KW-0342">GTP-binding</keyword>
<keyword evidence="2" id="KW-0547">Nucleotide-binding</keyword>
<evidence type="ECO:0000313" key="8">
    <source>
        <dbReference type="Proteomes" id="UP000700334"/>
    </source>
</evidence>
<dbReference type="EMBL" id="JAGFMF010011711">
    <property type="protein sequence ID" value="KAG8515365.1"/>
    <property type="molecule type" value="Genomic_DNA"/>
</dbReference>
<protein>
    <submittedName>
        <fullName evidence="7">Interferon-inducible GTPase 5</fullName>
    </submittedName>
</protein>
<dbReference type="SUPFAM" id="SSF52540">
    <property type="entry name" value="P-loop containing nucleoside triphosphate hydrolases"/>
    <property type="match status" value="2"/>
</dbReference>
<gene>
    <name evidence="7" type="ORF">J0S82_018297</name>
</gene>
<comment type="caution">
    <text evidence="7">The sequence shown here is derived from an EMBL/GenBank/DDBJ whole genome shotgun (WGS) entry which is preliminary data.</text>
</comment>
<dbReference type="GO" id="GO:0005525">
    <property type="term" value="F:GTP binding"/>
    <property type="evidence" value="ECO:0007669"/>
    <property type="project" value="UniProtKB-KW"/>
</dbReference>
<evidence type="ECO:0000256" key="1">
    <source>
        <dbReference type="ARBA" id="ARBA00005429"/>
    </source>
</evidence>
<dbReference type="InterPro" id="IPR027417">
    <property type="entry name" value="P-loop_NTPase"/>
</dbReference>
<feature type="domain" description="IRG-type G" evidence="6">
    <location>
        <begin position="523"/>
        <end position="705"/>
    </location>
</feature>
<dbReference type="FunFam" id="3.40.50.300:FF:000541">
    <property type="entry name" value="Immunity related GTPase M"/>
    <property type="match status" value="2"/>
</dbReference>
<keyword evidence="3" id="KW-0378">Hydrolase</keyword>
<sequence>MATSKLPAVPREEETTILMAKEELEALRSAFESGDLPQAASRLRELLASSECIRLEVGVTGESGAGKSSLINALRGLGAEDPGAALTGVVETTMQPSPYPHPQFPDVTLWDLPGAGTPGCPADRYLKQVDFGRYDFFLLVSPRRCGAVETRLAAEILRQGKKFYFVRTKVDEDLAATRSQRPSGFSETAILQEIRDHCAERLRVAGVADPRIFLVSNLSPGRYDFPLLVSTWEHDLPAHRRHAGLLSLPDISLEALQKKKDMLQEQVLKTALVSGVIQALPVPGLAAAYDDALLVRSLRGYHRSFGLDDDSLAKLAEQVGKQAGDLRSVIRSPLANEVSPETVLRLYSQSSDGAMRVARAFERGIPVFGTLVAGGISFGTVYTMLQGCLNEMAEDAQRVRIKALEEDEPEPRVSLEAAGDSGVEKRGSGEGIGEDAPISTRRKLGLLLKYILESWKKRDLSSSPEDGELGVRQPMASNTFQSYLSRIWEVSKDTKALKEAFEEGDLPAVAAKLQATLHSLENVRLDIGVTGGTGSGKSTFVNAIRGLGDEDPRSACTGVVEMTINPTPYPHPKYPNVIIWDLPGIGTATFQVDRFLRRVMLDCYDIIIIITSEHFTVSHAQLALGLLQQGQRIYFIRSKVDVDIAASRRRRPSTFCEKRVLNQIRDDCGQRLQVEGLKDPRVFLISMFELGKYDFHQLQETMVKELGSHKRHVLLMALPNISEAILEKKAASLRQHIWLVAMVACGINPSPVPGVQDVACNLSTLIHSLQGYRCSFGLDKDSLVKLAEQTGEPLCNILGVIQGPKTQVTEALVLELLDQASKNASAFTQELLQVPILDSLATCGISFATIYQMLRGALDVAVRDAQHVLHQAFLHTSDQKLSDRSNQ</sequence>
<dbReference type="OrthoDB" id="422720at2759"/>
<name>A0A8J6ADV2_GALPY</name>
<dbReference type="InterPro" id="IPR007743">
    <property type="entry name" value="Immunity-related_GTPase-like"/>
</dbReference>
<evidence type="ECO:0000256" key="3">
    <source>
        <dbReference type="ARBA" id="ARBA00022801"/>
    </source>
</evidence>
<proteinExistence type="inferred from homology"/>
<feature type="region of interest" description="Disordered" evidence="5">
    <location>
        <begin position="405"/>
        <end position="434"/>
    </location>
</feature>
<dbReference type="CDD" id="cd04104">
    <property type="entry name" value="p47_IIGP_like"/>
    <property type="match status" value="1"/>
</dbReference>
<reference evidence="7" key="1">
    <citation type="journal article" date="2021" name="Evol. Appl.">
        <title>The genome of the Pyrenean desman and the effects of bottlenecks and inbreeding on the genomic landscape of an endangered species.</title>
        <authorList>
            <person name="Escoda L."/>
            <person name="Castresana J."/>
        </authorList>
    </citation>
    <scope>NUCLEOTIDE SEQUENCE</scope>
    <source>
        <strain evidence="7">IBE-C5619</strain>
    </source>
</reference>